<dbReference type="AlphaFoldDB" id="D8LDM8"/>
<dbReference type="STRING" id="2880.D8LDM8"/>
<evidence type="ECO:0000256" key="1">
    <source>
        <dbReference type="PROSITE-ProRule" id="PRU00175"/>
    </source>
</evidence>
<dbReference type="InParanoid" id="D8LDM8"/>
<dbReference type="PANTHER" id="PTHR21540">
    <property type="entry name" value="RING FINGER AND SWIM DOMAIN-CONTAINING PROTEIN 2"/>
    <property type="match status" value="1"/>
</dbReference>
<dbReference type="EMBL" id="FN649758">
    <property type="protein sequence ID" value="CBN78435.1"/>
    <property type="molecule type" value="Genomic_DNA"/>
</dbReference>
<dbReference type="PROSITE" id="PS50089">
    <property type="entry name" value="ZF_RING_2"/>
    <property type="match status" value="1"/>
</dbReference>
<feature type="compositionally biased region" description="Gly residues" evidence="2">
    <location>
        <begin position="95"/>
        <end position="114"/>
    </location>
</feature>
<dbReference type="Proteomes" id="UP000002630">
    <property type="component" value="Linkage Group LG33"/>
</dbReference>
<gene>
    <name evidence="4" type="ORF">Esi_0121_0013</name>
</gene>
<dbReference type="InterPro" id="IPR039903">
    <property type="entry name" value="Zswim2"/>
</dbReference>
<keyword evidence="1" id="KW-0863">Zinc-finger</keyword>
<name>D8LDM8_ECTSI</name>
<feature type="region of interest" description="Disordered" evidence="2">
    <location>
        <begin position="45"/>
        <end position="116"/>
    </location>
</feature>
<keyword evidence="1" id="KW-0862">Zinc</keyword>
<feature type="compositionally biased region" description="Gly residues" evidence="2">
    <location>
        <begin position="276"/>
        <end position="293"/>
    </location>
</feature>
<evidence type="ECO:0000259" key="3">
    <source>
        <dbReference type="PROSITE" id="PS50089"/>
    </source>
</evidence>
<evidence type="ECO:0000256" key="2">
    <source>
        <dbReference type="SAM" id="MobiDB-lite"/>
    </source>
</evidence>
<dbReference type="EMBL" id="FN647885">
    <property type="protein sequence ID" value="CBN78435.1"/>
    <property type="molecule type" value="Genomic_DNA"/>
</dbReference>
<dbReference type="OrthoDB" id="2122982at2759"/>
<evidence type="ECO:0000313" key="4">
    <source>
        <dbReference type="EMBL" id="CBN78435.1"/>
    </source>
</evidence>
<dbReference type="OMA" id="RSTHARC"/>
<organism evidence="4 5">
    <name type="scientific">Ectocarpus siliculosus</name>
    <name type="common">Brown alga</name>
    <name type="synonym">Conferva siliculosa</name>
    <dbReference type="NCBI Taxonomy" id="2880"/>
    <lineage>
        <taxon>Eukaryota</taxon>
        <taxon>Sar</taxon>
        <taxon>Stramenopiles</taxon>
        <taxon>Ochrophyta</taxon>
        <taxon>PX clade</taxon>
        <taxon>Phaeophyceae</taxon>
        <taxon>Ectocarpales</taxon>
        <taxon>Ectocarpaceae</taxon>
        <taxon>Ectocarpus</taxon>
    </lineage>
</organism>
<keyword evidence="1" id="KW-0479">Metal-binding</keyword>
<evidence type="ECO:0000313" key="5">
    <source>
        <dbReference type="Proteomes" id="UP000002630"/>
    </source>
</evidence>
<reference evidence="4 5" key="1">
    <citation type="journal article" date="2010" name="Nature">
        <title>The Ectocarpus genome and the independent evolution of multicellularity in brown algae.</title>
        <authorList>
            <person name="Cock J.M."/>
            <person name="Sterck L."/>
            <person name="Rouze P."/>
            <person name="Scornet D."/>
            <person name="Allen A.E."/>
            <person name="Amoutzias G."/>
            <person name="Anthouard V."/>
            <person name="Artiguenave F."/>
            <person name="Aury J.M."/>
            <person name="Badger J.H."/>
            <person name="Beszteri B."/>
            <person name="Billiau K."/>
            <person name="Bonnet E."/>
            <person name="Bothwell J.H."/>
            <person name="Bowler C."/>
            <person name="Boyen C."/>
            <person name="Brownlee C."/>
            <person name="Carrano C.J."/>
            <person name="Charrier B."/>
            <person name="Cho G.Y."/>
            <person name="Coelho S.M."/>
            <person name="Collen J."/>
            <person name="Corre E."/>
            <person name="Da Silva C."/>
            <person name="Delage L."/>
            <person name="Delaroque N."/>
            <person name="Dittami S.M."/>
            <person name="Doulbeau S."/>
            <person name="Elias M."/>
            <person name="Farnham G."/>
            <person name="Gachon C.M."/>
            <person name="Gschloessl B."/>
            <person name="Heesch S."/>
            <person name="Jabbari K."/>
            <person name="Jubin C."/>
            <person name="Kawai H."/>
            <person name="Kimura K."/>
            <person name="Kloareg B."/>
            <person name="Kupper F.C."/>
            <person name="Lang D."/>
            <person name="Le Bail A."/>
            <person name="Leblanc C."/>
            <person name="Lerouge P."/>
            <person name="Lohr M."/>
            <person name="Lopez P.J."/>
            <person name="Martens C."/>
            <person name="Maumus F."/>
            <person name="Michel G."/>
            <person name="Miranda-Saavedra D."/>
            <person name="Morales J."/>
            <person name="Moreau H."/>
            <person name="Motomura T."/>
            <person name="Nagasato C."/>
            <person name="Napoli C.A."/>
            <person name="Nelson D.R."/>
            <person name="Nyvall-Collen P."/>
            <person name="Peters A.F."/>
            <person name="Pommier C."/>
            <person name="Potin P."/>
            <person name="Poulain J."/>
            <person name="Quesneville H."/>
            <person name="Read B."/>
            <person name="Rensing S.A."/>
            <person name="Ritter A."/>
            <person name="Rousvoal S."/>
            <person name="Samanta M."/>
            <person name="Samson G."/>
            <person name="Schroeder D.C."/>
            <person name="Segurens B."/>
            <person name="Strittmatter M."/>
            <person name="Tonon T."/>
            <person name="Tregear J.W."/>
            <person name="Valentin K."/>
            <person name="von Dassow P."/>
            <person name="Yamagishi T."/>
            <person name="Van de Peer Y."/>
            <person name="Wincker P."/>
        </authorList>
    </citation>
    <scope>NUCLEOTIDE SEQUENCE [LARGE SCALE GENOMIC DNA]</scope>
    <source>
        <strain evidence="5">Ec32 / CCAP1310/4</strain>
    </source>
</reference>
<dbReference type="InterPro" id="IPR001841">
    <property type="entry name" value="Znf_RING"/>
</dbReference>
<feature type="region of interest" description="Disordered" evidence="2">
    <location>
        <begin position="262"/>
        <end position="303"/>
    </location>
</feature>
<dbReference type="Gene3D" id="3.30.40.10">
    <property type="entry name" value="Zinc/RING finger domain, C3HC4 (zinc finger)"/>
    <property type="match status" value="1"/>
</dbReference>
<dbReference type="GO" id="GO:0061630">
    <property type="term" value="F:ubiquitin protein ligase activity"/>
    <property type="evidence" value="ECO:0007669"/>
    <property type="project" value="InterPro"/>
</dbReference>
<accession>D8LDM8</accession>
<feature type="compositionally biased region" description="Gly residues" evidence="2">
    <location>
        <begin position="78"/>
        <end position="87"/>
    </location>
</feature>
<dbReference type="SUPFAM" id="SSF57850">
    <property type="entry name" value="RING/U-box"/>
    <property type="match status" value="1"/>
</dbReference>
<keyword evidence="5" id="KW-1185">Reference proteome</keyword>
<dbReference type="GO" id="GO:0008270">
    <property type="term" value="F:zinc ion binding"/>
    <property type="evidence" value="ECO:0007669"/>
    <property type="project" value="UniProtKB-KW"/>
</dbReference>
<sequence length="316" mass="32210">MPSDTTRVCIFPRTVDPKVLKVPPSNPLAWQTALIDSEVDYILSGGGGDKGRKHGASAPGAARPQGQQPREFLRRGGGRTSAGGGTGVLREADGGGDTGSCSGGSAGGGGGGGHPRLEIAPGEVCPVCQEEMDEGGGEGENDGKVVAAEGGGGLTYCRDGCGNNMHARCMLMYAEHRRSSGDKPCCPLCRADWGITAVRALREDARQQRKGKGGGGGRSPDLCRRCYAMSGVRGTRSSSSGGAIAPPCTPFGRHRHPFVQGEAAAEPPEWKPAEPPGGGRLGGSRGGRGGGVGTARRADPVAAAGLLSLQARRTFL</sequence>
<dbReference type="InterPro" id="IPR013083">
    <property type="entry name" value="Znf_RING/FYVE/PHD"/>
</dbReference>
<protein>
    <recommendedName>
        <fullName evidence="3">RING-type domain-containing protein</fullName>
    </recommendedName>
</protein>
<proteinExistence type="predicted"/>
<feature type="domain" description="RING-type" evidence="3">
    <location>
        <begin position="125"/>
        <end position="190"/>
    </location>
</feature>